<dbReference type="AlphaFoldDB" id="A0A1Y1YCP7"/>
<organism evidence="1 2">
    <name type="scientific">Basidiobolus meristosporus CBS 931.73</name>
    <dbReference type="NCBI Taxonomy" id="1314790"/>
    <lineage>
        <taxon>Eukaryota</taxon>
        <taxon>Fungi</taxon>
        <taxon>Fungi incertae sedis</taxon>
        <taxon>Zoopagomycota</taxon>
        <taxon>Entomophthoromycotina</taxon>
        <taxon>Basidiobolomycetes</taxon>
        <taxon>Basidiobolales</taxon>
        <taxon>Basidiobolaceae</taxon>
        <taxon>Basidiobolus</taxon>
    </lineage>
</organism>
<sequence length="243" mass="25670">MALISPLASLTNEFAHFRPGGLGPSPMLRAREGFTSENGPITRHDGGAVETSLSPNLGLRVGVEPLVLLHQSFARVTPVDPFMSGPPALETARTEPVSIGSSSAIIDGLLAQWIGNARSDRRHFIAMDMNGPTSPTGLGLAPATLSITLMRNSFAICSKGRGPKCIQSRLALIPIKRLQLGLSNNGGAGGIRRLIPIYRKDAEVAAPRSTLAFETTTRGTASVRLYMGFSGLALKCGLSHNCE</sequence>
<evidence type="ECO:0000313" key="2">
    <source>
        <dbReference type="Proteomes" id="UP000193498"/>
    </source>
</evidence>
<dbReference type="Proteomes" id="UP000193498">
    <property type="component" value="Unassembled WGS sequence"/>
</dbReference>
<proteinExistence type="predicted"/>
<name>A0A1Y1YCP7_9FUNG</name>
<dbReference type="EMBL" id="MCFE01000167">
    <property type="protein sequence ID" value="ORX95811.1"/>
    <property type="molecule type" value="Genomic_DNA"/>
</dbReference>
<reference evidence="1 2" key="1">
    <citation type="submission" date="2016-07" db="EMBL/GenBank/DDBJ databases">
        <title>Pervasive Adenine N6-methylation of Active Genes in Fungi.</title>
        <authorList>
            <consortium name="DOE Joint Genome Institute"/>
            <person name="Mondo S.J."/>
            <person name="Dannebaum R.O."/>
            <person name="Kuo R.C."/>
            <person name="Labutti K."/>
            <person name="Haridas S."/>
            <person name="Kuo A."/>
            <person name="Salamov A."/>
            <person name="Ahrendt S.R."/>
            <person name="Lipzen A."/>
            <person name="Sullivan W."/>
            <person name="Andreopoulos W.B."/>
            <person name="Clum A."/>
            <person name="Lindquist E."/>
            <person name="Daum C."/>
            <person name="Ramamoorthy G.K."/>
            <person name="Gryganskyi A."/>
            <person name="Culley D."/>
            <person name="Magnuson J.K."/>
            <person name="James T.Y."/>
            <person name="O'Malley M.A."/>
            <person name="Stajich J.E."/>
            <person name="Spatafora J.W."/>
            <person name="Visel A."/>
            <person name="Grigoriev I.V."/>
        </authorList>
    </citation>
    <scope>NUCLEOTIDE SEQUENCE [LARGE SCALE GENOMIC DNA]</scope>
    <source>
        <strain evidence="1 2">CBS 931.73</strain>
    </source>
</reference>
<keyword evidence="2" id="KW-1185">Reference proteome</keyword>
<comment type="caution">
    <text evidence="1">The sequence shown here is derived from an EMBL/GenBank/DDBJ whole genome shotgun (WGS) entry which is preliminary data.</text>
</comment>
<gene>
    <name evidence="1" type="ORF">K493DRAFT_301247</name>
</gene>
<dbReference type="InParanoid" id="A0A1Y1YCP7"/>
<protein>
    <submittedName>
        <fullName evidence="1">Uncharacterized protein</fullName>
    </submittedName>
</protein>
<evidence type="ECO:0000313" key="1">
    <source>
        <dbReference type="EMBL" id="ORX95811.1"/>
    </source>
</evidence>
<accession>A0A1Y1YCP7</accession>